<dbReference type="Proteomes" id="UP001164746">
    <property type="component" value="Chromosome 14"/>
</dbReference>
<evidence type="ECO:0000313" key="2">
    <source>
        <dbReference type="EMBL" id="WAR26129.1"/>
    </source>
</evidence>
<evidence type="ECO:0000313" key="3">
    <source>
        <dbReference type="Proteomes" id="UP001164746"/>
    </source>
</evidence>
<dbReference type="InterPro" id="IPR036397">
    <property type="entry name" value="RNaseH_sf"/>
</dbReference>
<dbReference type="EMBL" id="CP111025">
    <property type="protein sequence ID" value="WAR26129.1"/>
    <property type="molecule type" value="Genomic_DNA"/>
</dbReference>
<dbReference type="Gene3D" id="3.30.420.10">
    <property type="entry name" value="Ribonuclease H-like superfamily/Ribonuclease H"/>
    <property type="match status" value="1"/>
</dbReference>
<feature type="domain" description="Tc1-like transposase DDE" evidence="1">
    <location>
        <begin position="152"/>
        <end position="298"/>
    </location>
</feature>
<proteinExistence type="predicted"/>
<dbReference type="Pfam" id="PF13358">
    <property type="entry name" value="DDE_3"/>
    <property type="match status" value="1"/>
</dbReference>
<name>A0ABY7FXV6_MYAAR</name>
<dbReference type="InterPro" id="IPR038717">
    <property type="entry name" value="Tc1-like_DDE_dom"/>
</dbReference>
<dbReference type="PANTHER" id="PTHR23022:SF135">
    <property type="entry name" value="SI:DKEY-77F5.3"/>
    <property type="match status" value="1"/>
</dbReference>
<gene>
    <name evidence="2" type="ORF">MAR_011833</name>
</gene>
<organism evidence="2 3">
    <name type="scientific">Mya arenaria</name>
    <name type="common">Soft-shell clam</name>
    <dbReference type="NCBI Taxonomy" id="6604"/>
    <lineage>
        <taxon>Eukaryota</taxon>
        <taxon>Metazoa</taxon>
        <taxon>Spiralia</taxon>
        <taxon>Lophotrochozoa</taxon>
        <taxon>Mollusca</taxon>
        <taxon>Bivalvia</taxon>
        <taxon>Autobranchia</taxon>
        <taxon>Heteroconchia</taxon>
        <taxon>Euheterodonta</taxon>
        <taxon>Imparidentia</taxon>
        <taxon>Neoheterodontei</taxon>
        <taxon>Myida</taxon>
        <taxon>Myoidea</taxon>
        <taxon>Myidae</taxon>
        <taxon>Mya</taxon>
    </lineage>
</organism>
<keyword evidence="3" id="KW-1185">Reference proteome</keyword>
<protein>
    <submittedName>
        <fullName evidence="2">TCB2-like protein</fullName>
    </submittedName>
</protein>
<sequence length="331" mass="37931">MKLSHVQKLEIVRLHNEGLNKTTRIVKNFKRRGSDMSRDCVRYWVRKYVQGEFGHDDGARTGTTFTSVTEVAADRLEKNLVINGLQSCRAVHNDFVREGSTHSLMTTRNLIKSLGFTTSSPRYGQMVRDINKDKRVQFCNHLIQADDDLSNVIFTDESSISLEQSKPASYHRQGTINPVIPKAKHPAKVHVWGGISRRGATELAIFQGIMEKTFFTNEILENRALLFIQRAYPEGHRFQQDNDPKHRSKLARDFMRDNGIHWMDDWPSESPDLNPIEMVWASLKTHVYRRACSTVDELLAAITEYWRNQVTVEMCSGLCKANESLPPADEP</sequence>
<accession>A0ABY7FXV6</accession>
<dbReference type="PANTHER" id="PTHR23022">
    <property type="entry name" value="TRANSPOSABLE ELEMENT-RELATED"/>
    <property type="match status" value="1"/>
</dbReference>
<reference evidence="2" key="1">
    <citation type="submission" date="2022-11" db="EMBL/GenBank/DDBJ databases">
        <title>Centuries of genome instability and evolution in soft-shell clam transmissible cancer (bioRxiv).</title>
        <authorList>
            <person name="Hart S.F.M."/>
            <person name="Yonemitsu M.A."/>
            <person name="Giersch R.M."/>
            <person name="Beal B.F."/>
            <person name="Arriagada G."/>
            <person name="Davis B.W."/>
            <person name="Ostrander E.A."/>
            <person name="Goff S.P."/>
            <person name="Metzger M.J."/>
        </authorList>
    </citation>
    <scope>NUCLEOTIDE SEQUENCE</scope>
    <source>
        <strain evidence="2">MELC-2E11</strain>
        <tissue evidence="2">Siphon/mantle</tissue>
    </source>
</reference>
<evidence type="ECO:0000259" key="1">
    <source>
        <dbReference type="Pfam" id="PF13358"/>
    </source>
</evidence>
<dbReference type="InterPro" id="IPR052338">
    <property type="entry name" value="Transposase_5"/>
</dbReference>